<comment type="catalytic activity">
    <reaction evidence="12 13">
        <text>Endonucleolytic cleavage at a junction such as a reciprocal single-stranded crossover between two homologous DNA duplexes (Holliday junction).</text>
        <dbReference type="EC" id="3.1.21.10"/>
    </reaction>
</comment>
<keyword evidence="8 13" id="KW-0460">Magnesium</keyword>
<evidence type="ECO:0000313" key="15">
    <source>
        <dbReference type="EMBL" id="OGL87674.1"/>
    </source>
</evidence>
<evidence type="ECO:0000256" key="7">
    <source>
        <dbReference type="ARBA" id="ARBA00022801"/>
    </source>
</evidence>
<feature type="binding site" evidence="13">
    <location>
        <position position="7"/>
    </location>
    <ligand>
        <name>Mg(2+)</name>
        <dbReference type="ChEBI" id="CHEBI:18420"/>
        <label>1</label>
    </ligand>
</feature>
<evidence type="ECO:0000256" key="4">
    <source>
        <dbReference type="ARBA" id="ARBA00022723"/>
    </source>
</evidence>
<feature type="binding site" evidence="13">
    <location>
        <position position="140"/>
    </location>
    <ligand>
        <name>Mg(2+)</name>
        <dbReference type="ChEBI" id="CHEBI:18420"/>
        <label>1</label>
    </ligand>
</feature>
<dbReference type="InterPro" id="IPR020563">
    <property type="entry name" value="X-over_junc_endoDNase_Mg_BS"/>
</dbReference>
<evidence type="ECO:0000256" key="9">
    <source>
        <dbReference type="ARBA" id="ARBA00023125"/>
    </source>
</evidence>
<keyword evidence="3 13" id="KW-0540">Nuclease</keyword>
<keyword evidence="6 13" id="KW-0227">DNA damage</keyword>
<evidence type="ECO:0000256" key="13">
    <source>
        <dbReference type="HAMAP-Rule" id="MF_00034"/>
    </source>
</evidence>
<evidence type="ECO:0000256" key="11">
    <source>
        <dbReference type="ARBA" id="ARBA00023204"/>
    </source>
</evidence>
<keyword evidence="2 13" id="KW-0963">Cytoplasm</keyword>
<dbReference type="Proteomes" id="UP000178264">
    <property type="component" value="Unassembled WGS sequence"/>
</dbReference>
<name>A0A1F7VCF2_9BACT</name>
<keyword evidence="9 13" id="KW-0238">DNA-binding</keyword>
<dbReference type="GO" id="GO:0006281">
    <property type="term" value="P:DNA repair"/>
    <property type="evidence" value="ECO:0007669"/>
    <property type="project" value="UniProtKB-UniRule"/>
</dbReference>
<keyword evidence="5 13" id="KW-0255">Endonuclease</keyword>
<proteinExistence type="inferred from homology"/>
<keyword evidence="10 13" id="KW-0233">DNA recombination</keyword>
<dbReference type="PANTHER" id="PTHR30194:SF3">
    <property type="entry name" value="CROSSOVER JUNCTION ENDODEOXYRIBONUCLEASE RUVC"/>
    <property type="match status" value="1"/>
</dbReference>
<dbReference type="NCBIfam" id="NF000711">
    <property type="entry name" value="PRK00039.2-1"/>
    <property type="match status" value="1"/>
</dbReference>
<dbReference type="GO" id="GO:0048476">
    <property type="term" value="C:Holliday junction resolvase complex"/>
    <property type="evidence" value="ECO:0007669"/>
    <property type="project" value="UniProtKB-UniRule"/>
</dbReference>
<accession>A0A1F7VCF2</accession>
<dbReference type="InterPro" id="IPR036397">
    <property type="entry name" value="RNaseH_sf"/>
</dbReference>
<evidence type="ECO:0000256" key="6">
    <source>
        <dbReference type="ARBA" id="ARBA00022763"/>
    </source>
</evidence>
<dbReference type="EMBL" id="MGER01000065">
    <property type="protein sequence ID" value="OGL87674.1"/>
    <property type="molecule type" value="Genomic_DNA"/>
</dbReference>
<evidence type="ECO:0000256" key="5">
    <source>
        <dbReference type="ARBA" id="ARBA00022759"/>
    </source>
</evidence>
<sequence>MITLGIDPGLATTGYAFISSQRGTVKNIRWGCITTKPHQPTAARLLILRKGLRKLIAAHRPHRAAIEKLYFQTNAKTAMIVGEARGALITTLAELSVPISEFTPLEIKRAVTGSGNADKRQVQKMLTLLFHLDEPPKPDDAADAVAIAWCGMCRRLA</sequence>
<keyword evidence="7 13" id="KW-0378">Hydrolase</keyword>
<dbReference type="InterPro" id="IPR002176">
    <property type="entry name" value="X-over_junc_endoDNase_RuvC"/>
</dbReference>
<evidence type="ECO:0000256" key="3">
    <source>
        <dbReference type="ARBA" id="ARBA00022722"/>
    </source>
</evidence>
<evidence type="ECO:0000256" key="8">
    <source>
        <dbReference type="ARBA" id="ARBA00022842"/>
    </source>
</evidence>
<comment type="function">
    <text evidence="13">The RuvA-RuvB-RuvC complex processes Holliday junction (HJ) DNA during genetic recombination and DNA repair. Endonuclease that resolves HJ intermediates. Cleaves cruciform DNA by making single-stranded nicks across the HJ at symmetrical positions within the homologous arms, yielding a 5'-phosphate and a 3'-hydroxyl group; requires a central core of homology in the junction. The consensus cleavage sequence is 5'-(A/T)TT(C/G)-3'. Cleavage occurs on the 3'-side of the TT dinucleotide at the point of strand exchange. HJ branch migration catalyzed by RuvA-RuvB allows RuvC to scan DNA until it finds its consensus sequence, where it cleaves and resolves the cruciform DNA.</text>
</comment>
<dbReference type="AlphaFoldDB" id="A0A1F7VCF2"/>
<feature type="active site" evidence="13">
    <location>
        <position position="7"/>
    </location>
</feature>
<dbReference type="HAMAP" id="MF_00034">
    <property type="entry name" value="RuvC"/>
    <property type="match status" value="1"/>
</dbReference>
<dbReference type="FunFam" id="3.30.420.10:FF:000002">
    <property type="entry name" value="Crossover junction endodeoxyribonuclease RuvC"/>
    <property type="match status" value="1"/>
</dbReference>
<feature type="binding site" evidence="13">
    <location>
        <position position="67"/>
    </location>
    <ligand>
        <name>Mg(2+)</name>
        <dbReference type="ChEBI" id="CHEBI:18420"/>
        <label>2</label>
    </ligand>
</feature>
<dbReference type="GO" id="GO:0005737">
    <property type="term" value="C:cytoplasm"/>
    <property type="evidence" value="ECO:0007669"/>
    <property type="project" value="UniProtKB-SubCell"/>
</dbReference>
<feature type="active site" evidence="13">
    <location>
        <position position="140"/>
    </location>
</feature>
<dbReference type="Pfam" id="PF02075">
    <property type="entry name" value="RuvC"/>
    <property type="match status" value="1"/>
</dbReference>
<dbReference type="GO" id="GO:0008821">
    <property type="term" value="F:crossover junction DNA endonuclease activity"/>
    <property type="evidence" value="ECO:0007669"/>
    <property type="project" value="UniProtKB-UniRule"/>
</dbReference>
<dbReference type="PANTHER" id="PTHR30194">
    <property type="entry name" value="CROSSOVER JUNCTION ENDODEOXYRIBONUCLEASE RUVC"/>
    <property type="match status" value="1"/>
</dbReference>
<dbReference type="GO" id="GO:0000287">
    <property type="term" value="F:magnesium ion binding"/>
    <property type="evidence" value="ECO:0007669"/>
    <property type="project" value="UniProtKB-UniRule"/>
</dbReference>
<evidence type="ECO:0000256" key="14">
    <source>
        <dbReference type="NCBIfam" id="TIGR00228"/>
    </source>
</evidence>
<comment type="similarity">
    <text evidence="1 13">Belongs to the RuvC family.</text>
</comment>
<evidence type="ECO:0000313" key="16">
    <source>
        <dbReference type="Proteomes" id="UP000178264"/>
    </source>
</evidence>
<feature type="active site" evidence="13">
    <location>
        <position position="67"/>
    </location>
</feature>
<dbReference type="SUPFAM" id="SSF53098">
    <property type="entry name" value="Ribonuclease H-like"/>
    <property type="match status" value="1"/>
</dbReference>
<keyword evidence="4 13" id="KW-0479">Metal-binding</keyword>
<dbReference type="NCBIfam" id="TIGR00228">
    <property type="entry name" value="ruvC"/>
    <property type="match status" value="1"/>
</dbReference>
<comment type="subcellular location">
    <subcellularLocation>
        <location evidence="13">Cytoplasm</location>
    </subcellularLocation>
</comment>
<dbReference type="PROSITE" id="PS01321">
    <property type="entry name" value="RUVC"/>
    <property type="match status" value="1"/>
</dbReference>
<comment type="cofactor">
    <cofactor evidence="13">
        <name>Mg(2+)</name>
        <dbReference type="ChEBI" id="CHEBI:18420"/>
    </cofactor>
    <text evidence="13">Binds 2 Mg(2+) ion per subunit.</text>
</comment>
<evidence type="ECO:0000256" key="12">
    <source>
        <dbReference type="ARBA" id="ARBA00029354"/>
    </source>
</evidence>
<evidence type="ECO:0000256" key="1">
    <source>
        <dbReference type="ARBA" id="ARBA00009518"/>
    </source>
</evidence>
<organism evidence="15 16">
    <name type="scientific">Candidatus Uhrbacteria bacterium RIFCSPLOWO2_02_FULL_49_11</name>
    <dbReference type="NCBI Taxonomy" id="1802409"/>
    <lineage>
        <taxon>Bacteria</taxon>
        <taxon>Candidatus Uhriibacteriota</taxon>
    </lineage>
</organism>
<dbReference type="PRINTS" id="PR00696">
    <property type="entry name" value="RSOLVASERUVC"/>
</dbReference>
<gene>
    <name evidence="13" type="primary">ruvC</name>
    <name evidence="15" type="ORF">A3I42_01500</name>
</gene>
<keyword evidence="11 13" id="KW-0234">DNA repair</keyword>
<dbReference type="InterPro" id="IPR012337">
    <property type="entry name" value="RNaseH-like_sf"/>
</dbReference>
<dbReference type="EC" id="3.1.21.10" evidence="13 14"/>
<comment type="caution">
    <text evidence="15">The sequence shown here is derived from an EMBL/GenBank/DDBJ whole genome shotgun (WGS) entry which is preliminary data.</text>
</comment>
<dbReference type="Gene3D" id="3.30.420.10">
    <property type="entry name" value="Ribonuclease H-like superfamily/Ribonuclease H"/>
    <property type="match status" value="1"/>
</dbReference>
<reference evidence="15 16" key="1">
    <citation type="journal article" date="2016" name="Nat. Commun.">
        <title>Thousands of microbial genomes shed light on interconnected biogeochemical processes in an aquifer system.</title>
        <authorList>
            <person name="Anantharaman K."/>
            <person name="Brown C.T."/>
            <person name="Hug L.A."/>
            <person name="Sharon I."/>
            <person name="Castelle C.J."/>
            <person name="Probst A.J."/>
            <person name="Thomas B.C."/>
            <person name="Singh A."/>
            <person name="Wilkins M.J."/>
            <person name="Karaoz U."/>
            <person name="Brodie E.L."/>
            <person name="Williams K.H."/>
            <person name="Hubbard S.S."/>
            <person name="Banfield J.F."/>
        </authorList>
    </citation>
    <scope>NUCLEOTIDE SEQUENCE [LARGE SCALE GENOMIC DNA]</scope>
</reference>
<dbReference type="GO" id="GO:0006310">
    <property type="term" value="P:DNA recombination"/>
    <property type="evidence" value="ECO:0007669"/>
    <property type="project" value="UniProtKB-UniRule"/>
</dbReference>
<evidence type="ECO:0000256" key="10">
    <source>
        <dbReference type="ARBA" id="ARBA00023172"/>
    </source>
</evidence>
<dbReference type="CDD" id="cd16962">
    <property type="entry name" value="RuvC"/>
    <property type="match status" value="1"/>
</dbReference>
<comment type="subunit">
    <text evidence="13">Homodimer which binds Holliday junction (HJ) DNA. The HJ becomes 2-fold symmetrical on binding to RuvC with unstacked arms; it has a different conformation from HJ DNA in complex with RuvA. In the full resolvosome a probable DNA-RuvA(4)-RuvB(12)-RuvC(2) complex forms which resolves the HJ.</text>
</comment>
<evidence type="ECO:0000256" key="2">
    <source>
        <dbReference type="ARBA" id="ARBA00022490"/>
    </source>
</evidence>
<protein>
    <recommendedName>
        <fullName evidence="13 14">Crossover junction endodeoxyribonuclease RuvC</fullName>
        <ecNumber evidence="13 14">3.1.21.10</ecNumber>
    </recommendedName>
    <alternativeName>
        <fullName evidence="13">Holliday junction nuclease RuvC</fullName>
    </alternativeName>
    <alternativeName>
        <fullName evidence="13">Holliday junction resolvase RuvC</fullName>
    </alternativeName>
</protein>
<dbReference type="GO" id="GO:0003677">
    <property type="term" value="F:DNA binding"/>
    <property type="evidence" value="ECO:0007669"/>
    <property type="project" value="UniProtKB-KW"/>
</dbReference>